<evidence type="ECO:0008006" key="4">
    <source>
        <dbReference type="Google" id="ProtNLM"/>
    </source>
</evidence>
<keyword evidence="3" id="KW-1185">Reference proteome</keyword>
<gene>
    <name evidence="2" type="ORF">LNTAR_13207</name>
</gene>
<reference evidence="2 3" key="1">
    <citation type="journal article" date="2010" name="J. Bacteriol.">
        <title>Genome sequence of Lentisphaera araneosa HTCC2155T, the type species of the order Lentisphaerales in the phylum Lentisphaerae.</title>
        <authorList>
            <person name="Thrash J.C."/>
            <person name="Cho J.C."/>
            <person name="Vergin K.L."/>
            <person name="Morris R.M."/>
            <person name="Giovannoni S.J."/>
        </authorList>
    </citation>
    <scope>NUCLEOTIDE SEQUENCE [LARGE SCALE GENOMIC DNA]</scope>
    <source>
        <strain evidence="2 3">HTCC2155</strain>
    </source>
</reference>
<dbReference type="AlphaFoldDB" id="A6DRP0"/>
<organism evidence="2 3">
    <name type="scientific">Lentisphaera araneosa HTCC2155</name>
    <dbReference type="NCBI Taxonomy" id="313628"/>
    <lineage>
        <taxon>Bacteria</taxon>
        <taxon>Pseudomonadati</taxon>
        <taxon>Lentisphaerota</taxon>
        <taxon>Lentisphaeria</taxon>
        <taxon>Lentisphaerales</taxon>
        <taxon>Lentisphaeraceae</taxon>
        <taxon>Lentisphaera</taxon>
    </lineage>
</organism>
<sequence length="64" mass="7331">MNVERLPSGKFVANQFFLHCAMLAFNILRVIGTHLIKNKPLAPVKIKGQRRRLRCVIRDSISVD</sequence>
<accession>A6DRP0</accession>
<keyword evidence="1" id="KW-1133">Transmembrane helix</keyword>
<dbReference type="STRING" id="313628.LNTAR_13207"/>
<keyword evidence="1" id="KW-0472">Membrane</keyword>
<dbReference type="Proteomes" id="UP000004947">
    <property type="component" value="Unassembled WGS sequence"/>
</dbReference>
<evidence type="ECO:0000256" key="1">
    <source>
        <dbReference type="SAM" id="Phobius"/>
    </source>
</evidence>
<proteinExistence type="predicted"/>
<keyword evidence="1" id="KW-0812">Transmembrane</keyword>
<dbReference type="EMBL" id="ABCK01000025">
    <property type="protein sequence ID" value="EDM25709.1"/>
    <property type="molecule type" value="Genomic_DNA"/>
</dbReference>
<name>A6DRP0_9BACT</name>
<comment type="caution">
    <text evidence="2">The sequence shown here is derived from an EMBL/GenBank/DDBJ whole genome shotgun (WGS) entry which is preliminary data.</text>
</comment>
<feature type="transmembrane region" description="Helical" evidence="1">
    <location>
        <begin position="12"/>
        <end position="31"/>
    </location>
</feature>
<evidence type="ECO:0000313" key="3">
    <source>
        <dbReference type="Proteomes" id="UP000004947"/>
    </source>
</evidence>
<evidence type="ECO:0000313" key="2">
    <source>
        <dbReference type="EMBL" id="EDM25709.1"/>
    </source>
</evidence>
<protein>
    <recommendedName>
        <fullName evidence="4">Transposase DDE domain-containing protein</fullName>
    </recommendedName>
</protein>